<evidence type="ECO:0000313" key="2">
    <source>
        <dbReference type="Proteomes" id="UP000762676"/>
    </source>
</evidence>
<organism evidence="1 2">
    <name type="scientific">Elysia marginata</name>
    <dbReference type="NCBI Taxonomy" id="1093978"/>
    <lineage>
        <taxon>Eukaryota</taxon>
        <taxon>Metazoa</taxon>
        <taxon>Spiralia</taxon>
        <taxon>Lophotrochozoa</taxon>
        <taxon>Mollusca</taxon>
        <taxon>Gastropoda</taxon>
        <taxon>Heterobranchia</taxon>
        <taxon>Euthyneura</taxon>
        <taxon>Panpulmonata</taxon>
        <taxon>Sacoglossa</taxon>
        <taxon>Placobranchoidea</taxon>
        <taxon>Plakobranchidae</taxon>
        <taxon>Elysia</taxon>
    </lineage>
</organism>
<sequence>MKGTEKRGSTATHALLLGTAINDRTLSRRKDDRSYYSHICACAKLEEEAVADDCHHNEARQNDATLLARFITQTHWSLRSGSAPR</sequence>
<accession>A0AAV4IWR8</accession>
<gene>
    <name evidence="1" type="ORF">ElyMa_003156300</name>
</gene>
<comment type="caution">
    <text evidence="1">The sequence shown here is derived from an EMBL/GenBank/DDBJ whole genome shotgun (WGS) entry which is preliminary data.</text>
</comment>
<dbReference type="EMBL" id="BMAT01006511">
    <property type="protein sequence ID" value="GFS14188.1"/>
    <property type="molecule type" value="Genomic_DNA"/>
</dbReference>
<dbReference type="AlphaFoldDB" id="A0AAV4IWR8"/>
<reference evidence="1 2" key="1">
    <citation type="journal article" date="2021" name="Elife">
        <title>Chloroplast acquisition without the gene transfer in kleptoplastic sea slugs, Plakobranchus ocellatus.</title>
        <authorList>
            <person name="Maeda T."/>
            <person name="Takahashi S."/>
            <person name="Yoshida T."/>
            <person name="Shimamura S."/>
            <person name="Takaki Y."/>
            <person name="Nagai Y."/>
            <person name="Toyoda A."/>
            <person name="Suzuki Y."/>
            <person name="Arimoto A."/>
            <person name="Ishii H."/>
            <person name="Satoh N."/>
            <person name="Nishiyama T."/>
            <person name="Hasebe M."/>
            <person name="Maruyama T."/>
            <person name="Minagawa J."/>
            <person name="Obokata J."/>
            <person name="Shigenobu S."/>
        </authorList>
    </citation>
    <scope>NUCLEOTIDE SEQUENCE [LARGE SCALE GENOMIC DNA]</scope>
</reference>
<dbReference type="Proteomes" id="UP000762676">
    <property type="component" value="Unassembled WGS sequence"/>
</dbReference>
<keyword evidence="2" id="KW-1185">Reference proteome</keyword>
<proteinExistence type="predicted"/>
<name>A0AAV4IWR8_9GAST</name>
<protein>
    <submittedName>
        <fullName evidence="1">Uncharacterized protein</fullName>
    </submittedName>
</protein>
<evidence type="ECO:0000313" key="1">
    <source>
        <dbReference type="EMBL" id="GFS14188.1"/>
    </source>
</evidence>